<dbReference type="SUPFAM" id="SSF46894">
    <property type="entry name" value="C-terminal effector domain of the bipartite response regulators"/>
    <property type="match status" value="1"/>
</dbReference>
<feature type="transmembrane region" description="Helical" evidence="4">
    <location>
        <begin position="266"/>
        <end position="285"/>
    </location>
</feature>
<dbReference type="SMART" id="SM00421">
    <property type="entry name" value="HTH_LUXR"/>
    <property type="match status" value="1"/>
</dbReference>
<keyword evidence="3" id="KW-0804">Transcription</keyword>
<reference evidence="6 7" key="1">
    <citation type="submission" date="2019-07" db="EMBL/GenBank/DDBJ databases">
        <title>Genomic Encyclopedia of Type Strains, Phase I: the one thousand microbial genomes (KMG-I) project.</title>
        <authorList>
            <person name="Kyrpides N."/>
        </authorList>
    </citation>
    <scope>NUCLEOTIDE SEQUENCE [LARGE SCALE GENOMIC DNA]</scope>
    <source>
        <strain evidence="6 7">DSM 13558</strain>
    </source>
</reference>
<accession>A0A562J5L2</accession>
<dbReference type="GO" id="GO:0003677">
    <property type="term" value="F:DNA binding"/>
    <property type="evidence" value="ECO:0007669"/>
    <property type="project" value="UniProtKB-KW"/>
</dbReference>
<feature type="transmembrane region" description="Helical" evidence="4">
    <location>
        <begin position="235"/>
        <end position="254"/>
    </location>
</feature>
<gene>
    <name evidence="6" type="ORF">LY60_03046</name>
</gene>
<keyword evidence="7" id="KW-1185">Reference proteome</keyword>
<dbReference type="Pfam" id="PF00196">
    <property type="entry name" value="GerE"/>
    <property type="match status" value="1"/>
</dbReference>
<keyword evidence="2" id="KW-0238">DNA-binding</keyword>
<dbReference type="AlphaFoldDB" id="A0A562J5L2"/>
<evidence type="ECO:0000313" key="7">
    <source>
        <dbReference type="Proteomes" id="UP000315343"/>
    </source>
</evidence>
<feature type="transmembrane region" description="Helical" evidence="4">
    <location>
        <begin position="139"/>
        <end position="157"/>
    </location>
</feature>
<name>A0A562J5L2_9FIRM</name>
<dbReference type="InterPro" id="IPR036259">
    <property type="entry name" value="MFS_trans_sf"/>
</dbReference>
<dbReference type="RefSeq" id="WP_145085577.1">
    <property type="nucleotide sequence ID" value="NZ_DAMBUX010000010.1"/>
</dbReference>
<dbReference type="PRINTS" id="PR00038">
    <property type="entry name" value="HTHLUXR"/>
</dbReference>
<keyword evidence="4" id="KW-0812">Transmembrane</keyword>
<dbReference type="OrthoDB" id="1727356at2"/>
<feature type="transmembrane region" description="Helical" evidence="4">
    <location>
        <begin position="105"/>
        <end position="127"/>
    </location>
</feature>
<evidence type="ECO:0000259" key="5">
    <source>
        <dbReference type="PROSITE" id="PS50043"/>
    </source>
</evidence>
<keyword evidence="1" id="KW-0805">Transcription regulation</keyword>
<feature type="transmembrane region" description="Helical" evidence="4">
    <location>
        <begin position="53"/>
        <end position="73"/>
    </location>
</feature>
<dbReference type="PANTHER" id="PTHR44688:SF16">
    <property type="entry name" value="DNA-BINDING TRANSCRIPTIONAL ACTIVATOR DEVR_DOSR"/>
    <property type="match status" value="1"/>
</dbReference>
<dbReference type="SUPFAM" id="SSF103473">
    <property type="entry name" value="MFS general substrate transporter"/>
    <property type="match status" value="1"/>
</dbReference>
<dbReference type="CDD" id="cd06170">
    <property type="entry name" value="LuxR_C_like"/>
    <property type="match status" value="1"/>
</dbReference>
<feature type="transmembrane region" description="Helical" evidence="4">
    <location>
        <begin position="82"/>
        <end position="99"/>
    </location>
</feature>
<dbReference type="EMBL" id="VLKH01000010">
    <property type="protein sequence ID" value="TWH78204.1"/>
    <property type="molecule type" value="Genomic_DNA"/>
</dbReference>
<evidence type="ECO:0000256" key="1">
    <source>
        <dbReference type="ARBA" id="ARBA00023015"/>
    </source>
</evidence>
<protein>
    <submittedName>
        <fullName evidence="6">Regulatory LuxR family protein</fullName>
    </submittedName>
</protein>
<feature type="transmembrane region" description="Helical" evidence="4">
    <location>
        <begin position="357"/>
        <end position="377"/>
    </location>
</feature>
<proteinExistence type="predicted"/>
<feature type="transmembrane region" description="Helical" evidence="4">
    <location>
        <begin position="163"/>
        <end position="182"/>
    </location>
</feature>
<evidence type="ECO:0000313" key="6">
    <source>
        <dbReference type="EMBL" id="TWH78204.1"/>
    </source>
</evidence>
<dbReference type="PROSITE" id="PS00622">
    <property type="entry name" value="HTH_LUXR_1"/>
    <property type="match status" value="1"/>
</dbReference>
<organism evidence="6 7">
    <name type="scientific">Sedimentibacter saalensis</name>
    <dbReference type="NCBI Taxonomy" id="130788"/>
    <lineage>
        <taxon>Bacteria</taxon>
        <taxon>Bacillati</taxon>
        <taxon>Bacillota</taxon>
        <taxon>Tissierellia</taxon>
        <taxon>Sedimentibacter</taxon>
    </lineage>
</organism>
<feature type="domain" description="HTH luxR-type" evidence="5">
    <location>
        <begin position="406"/>
        <end position="471"/>
    </location>
</feature>
<dbReference type="Proteomes" id="UP000315343">
    <property type="component" value="Unassembled WGS sequence"/>
</dbReference>
<dbReference type="PROSITE" id="PS50043">
    <property type="entry name" value="HTH_LUXR_2"/>
    <property type="match status" value="1"/>
</dbReference>
<keyword evidence="4" id="KW-0472">Membrane</keyword>
<dbReference type="InterPro" id="IPR000792">
    <property type="entry name" value="Tscrpt_reg_LuxR_C"/>
</dbReference>
<feature type="transmembrane region" description="Helical" evidence="4">
    <location>
        <begin position="208"/>
        <end position="229"/>
    </location>
</feature>
<keyword evidence="4" id="KW-1133">Transmembrane helix</keyword>
<evidence type="ECO:0000256" key="2">
    <source>
        <dbReference type="ARBA" id="ARBA00023125"/>
    </source>
</evidence>
<dbReference type="Gene3D" id="1.10.10.10">
    <property type="entry name" value="Winged helix-like DNA-binding domain superfamily/Winged helix DNA-binding domain"/>
    <property type="match status" value="1"/>
</dbReference>
<feature type="transmembrane region" description="Helical" evidence="4">
    <location>
        <begin position="291"/>
        <end position="315"/>
    </location>
</feature>
<dbReference type="PANTHER" id="PTHR44688">
    <property type="entry name" value="DNA-BINDING TRANSCRIPTIONAL ACTIVATOR DEVR_DOSR"/>
    <property type="match status" value="1"/>
</dbReference>
<evidence type="ECO:0000256" key="3">
    <source>
        <dbReference type="ARBA" id="ARBA00023163"/>
    </source>
</evidence>
<sequence>MMKNESKKNIFILNERNFSVLVFSLFFSWLLAFPFEGKVLYVFLEKYQIDADSVIFESIVAHLMGLLSCSFYVKNIKSAKRLIIISISACIACTFVFLFRTEFVWKLALILCSYLAGASVSAWAFYFKQLSQSNERIKIAADVLIFSNVFMIIINFIAVNISVTAGIIISIVMLAGALIFALKLSDNYCKTQASCIENYSKINIKNPLVLLCFFIIVMTVNSGLMYQVINPDFEHFPMLTSWYWAVPYIAAIYIMKNLTDKTNRTYILYVAIAMIGFSFIAFMIFDRSVLSYLLIDTLLLGAFGVYDLFWWSIIGEILDYTENPSKILGIGLSANVFGVLIGGIIGSAIYNTDNSKLNSSVLALVILFIILIILPILHNQLSRLLKNHSYLTSVQEREKDFNAYEKYKIFNELTERENEIVGLLLNGRTYKMIAEELYLSENTVKTHIKNIYSKLHIKSKSELIKMLSDKII</sequence>
<dbReference type="GO" id="GO:0006355">
    <property type="term" value="P:regulation of DNA-templated transcription"/>
    <property type="evidence" value="ECO:0007669"/>
    <property type="project" value="InterPro"/>
</dbReference>
<dbReference type="Gene3D" id="1.20.1250.20">
    <property type="entry name" value="MFS general substrate transporter like domains"/>
    <property type="match status" value="1"/>
</dbReference>
<feature type="transmembrane region" description="Helical" evidence="4">
    <location>
        <begin position="327"/>
        <end position="351"/>
    </location>
</feature>
<dbReference type="InterPro" id="IPR016032">
    <property type="entry name" value="Sig_transdc_resp-reg_C-effctor"/>
</dbReference>
<comment type="caution">
    <text evidence="6">The sequence shown here is derived from an EMBL/GenBank/DDBJ whole genome shotgun (WGS) entry which is preliminary data.</text>
</comment>
<evidence type="ECO:0000256" key="4">
    <source>
        <dbReference type="SAM" id="Phobius"/>
    </source>
</evidence>
<dbReference type="InterPro" id="IPR036388">
    <property type="entry name" value="WH-like_DNA-bd_sf"/>
</dbReference>